<dbReference type="Gene3D" id="3.40.50.880">
    <property type="match status" value="1"/>
</dbReference>
<dbReference type="OrthoDB" id="9813383at2"/>
<dbReference type="InterPro" id="IPR029062">
    <property type="entry name" value="Class_I_gatase-like"/>
</dbReference>
<gene>
    <name evidence="1" type="ORF">CWR45_03575</name>
</gene>
<dbReference type="InterPro" id="IPR011697">
    <property type="entry name" value="Peptidase_C26"/>
</dbReference>
<sequence>MGDSDLKKNKPIIGITSTILDIEIKGEVNPSVQTNHQYVKAVNEIGGIPIVLPVINKEIAKEYADICDGIIFASGEDINPSNYNEPPLKELQKTNIARDEMELPLVKYALEKRIPIMGTCRGLGVINVALGGSMKQNIETKERLISHNQEISRKLPSHNVTIKEDSHLYQLLGVNSALVNSKHHQAIDVLADSLRIAATAEDGTIEAVEAIDKDLFILGLQFHPEELYSADTNMLNLLKFFRKACGKDN</sequence>
<dbReference type="GO" id="GO:0005829">
    <property type="term" value="C:cytosol"/>
    <property type="evidence" value="ECO:0007669"/>
    <property type="project" value="TreeGrafter"/>
</dbReference>
<dbReference type="Proteomes" id="UP000256520">
    <property type="component" value="Unassembled WGS sequence"/>
</dbReference>
<dbReference type="PANTHER" id="PTHR43235:SF1">
    <property type="entry name" value="GLUTAMINE AMIDOTRANSFERASE PB2B2.05-RELATED"/>
    <property type="match status" value="1"/>
</dbReference>
<protein>
    <submittedName>
        <fullName evidence="1">Gamma-glutamyl-gamma-aminobutyrate hydrolase</fullName>
    </submittedName>
</protein>
<evidence type="ECO:0000313" key="2">
    <source>
        <dbReference type="Proteomes" id="UP000256520"/>
    </source>
</evidence>
<dbReference type="PROSITE" id="PS51273">
    <property type="entry name" value="GATASE_TYPE_1"/>
    <property type="match status" value="1"/>
</dbReference>
<dbReference type="GO" id="GO:0016811">
    <property type="term" value="F:hydrolase activity, acting on carbon-nitrogen (but not peptide) bonds, in linear amides"/>
    <property type="evidence" value="ECO:0007669"/>
    <property type="project" value="InterPro"/>
</dbReference>
<organism evidence="1 2">
    <name type="scientific">Oceanobacillus chungangensis</name>
    <dbReference type="NCBI Taxonomy" id="1229152"/>
    <lineage>
        <taxon>Bacteria</taxon>
        <taxon>Bacillati</taxon>
        <taxon>Bacillota</taxon>
        <taxon>Bacilli</taxon>
        <taxon>Bacillales</taxon>
        <taxon>Bacillaceae</taxon>
        <taxon>Oceanobacillus</taxon>
    </lineage>
</organism>
<dbReference type="AlphaFoldDB" id="A0A3D8PXR5"/>
<dbReference type="EMBL" id="PIOD01000004">
    <property type="protein sequence ID" value="RDW20940.1"/>
    <property type="molecule type" value="Genomic_DNA"/>
</dbReference>
<evidence type="ECO:0000313" key="1">
    <source>
        <dbReference type="EMBL" id="RDW20940.1"/>
    </source>
</evidence>
<dbReference type="PANTHER" id="PTHR43235">
    <property type="entry name" value="GLUTAMINE AMIDOTRANSFERASE PB2B2.05-RELATED"/>
    <property type="match status" value="1"/>
</dbReference>
<proteinExistence type="predicted"/>
<dbReference type="InterPro" id="IPR044668">
    <property type="entry name" value="PuuD-like"/>
</dbReference>
<reference evidence="2" key="1">
    <citation type="submission" date="2017-11" db="EMBL/GenBank/DDBJ databases">
        <authorList>
            <person name="Zhu W."/>
        </authorList>
    </citation>
    <scope>NUCLEOTIDE SEQUENCE [LARGE SCALE GENOMIC DNA]</scope>
    <source>
        <strain evidence="2">CAU 1051</strain>
    </source>
</reference>
<comment type="caution">
    <text evidence="1">The sequence shown here is derived from an EMBL/GenBank/DDBJ whole genome shotgun (WGS) entry which is preliminary data.</text>
</comment>
<accession>A0A3D8PXR5</accession>
<keyword evidence="2" id="KW-1185">Reference proteome</keyword>
<name>A0A3D8PXR5_9BACI</name>
<dbReference type="CDD" id="cd01745">
    <property type="entry name" value="GATase1_2"/>
    <property type="match status" value="1"/>
</dbReference>
<dbReference type="SUPFAM" id="SSF52317">
    <property type="entry name" value="Class I glutamine amidotransferase-like"/>
    <property type="match status" value="1"/>
</dbReference>
<keyword evidence="1" id="KW-0378">Hydrolase</keyword>
<dbReference type="Pfam" id="PF07722">
    <property type="entry name" value="Peptidase_C26"/>
    <property type="match status" value="1"/>
</dbReference>